<dbReference type="InterPro" id="IPR036942">
    <property type="entry name" value="Beta-barrel_TonB_sf"/>
</dbReference>
<accession>A0A090VD62</accession>
<dbReference type="EMBL" id="BBNQ01000008">
    <property type="protein sequence ID" value="GAL62740.1"/>
    <property type="molecule type" value="Genomic_DNA"/>
</dbReference>
<dbReference type="Proteomes" id="UP000029644">
    <property type="component" value="Unassembled WGS sequence"/>
</dbReference>
<proteinExistence type="predicted"/>
<evidence type="ECO:0000256" key="2">
    <source>
        <dbReference type="ARBA" id="ARBA00023136"/>
    </source>
</evidence>
<evidence type="ECO:0000259" key="4">
    <source>
        <dbReference type="Pfam" id="PF00593"/>
    </source>
</evidence>
<name>A0A090VD62_9FLAO</name>
<evidence type="ECO:0000313" key="5">
    <source>
        <dbReference type="EMBL" id="GAL62740.1"/>
    </source>
</evidence>
<dbReference type="SUPFAM" id="SSF56935">
    <property type="entry name" value="Porins"/>
    <property type="match status" value="1"/>
</dbReference>
<keyword evidence="2" id="KW-0472">Membrane</keyword>
<evidence type="ECO:0000313" key="6">
    <source>
        <dbReference type="Proteomes" id="UP000029644"/>
    </source>
</evidence>
<organism evidence="5 6">
    <name type="scientific">Algibacter lectus</name>
    <dbReference type="NCBI Taxonomy" id="221126"/>
    <lineage>
        <taxon>Bacteria</taxon>
        <taxon>Pseudomonadati</taxon>
        <taxon>Bacteroidota</taxon>
        <taxon>Flavobacteriia</taxon>
        <taxon>Flavobacteriales</taxon>
        <taxon>Flavobacteriaceae</taxon>
        <taxon>Algibacter</taxon>
    </lineage>
</organism>
<comment type="subcellular location">
    <subcellularLocation>
        <location evidence="1">Cell outer membrane</location>
    </subcellularLocation>
</comment>
<evidence type="ECO:0000256" key="1">
    <source>
        <dbReference type="ARBA" id="ARBA00004442"/>
    </source>
</evidence>
<keyword evidence="3" id="KW-0998">Cell outer membrane</keyword>
<sequence length="159" mass="17749">MTYNEDAVNEKVFSAELGYGYRSEKFSANVNLYYTKWMDKAESRELPSTTSGERFYANILGIDALHQGLEIDFKYRPTNELTVTGMASLGDWQWKSDVSADIFSQDGELFDTVEVFADGIKVGNSAQTTFALGTAYDFAPKSKAISIIIMQLTCLLISM</sequence>
<dbReference type="Pfam" id="PF00593">
    <property type="entry name" value="TonB_dep_Rec_b-barrel"/>
    <property type="match status" value="1"/>
</dbReference>
<evidence type="ECO:0000256" key="3">
    <source>
        <dbReference type="ARBA" id="ARBA00023237"/>
    </source>
</evidence>
<feature type="domain" description="TonB-dependent receptor-like beta-barrel" evidence="4">
    <location>
        <begin position="10"/>
        <end position="138"/>
    </location>
</feature>
<reference evidence="5 6" key="1">
    <citation type="journal article" date="2014" name="Genome Announc.">
        <title>Draft Genome Sequences of Marine Flavobacterium Algibacter lectus Strains SS8 and NR4.</title>
        <authorList>
            <person name="Takatani N."/>
            <person name="Nakanishi M."/>
            <person name="Meirelles P."/>
            <person name="Mino S."/>
            <person name="Suda W."/>
            <person name="Oshima K."/>
            <person name="Hattori M."/>
            <person name="Ohkuma M."/>
            <person name="Hosokawa M."/>
            <person name="Miyashita K."/>
            <person name="Thompson F.L."/>
            <person name="Niwa A."/>
            <person name="Sawabe T."/>
            <person name="Sawabe T."/>
        </authorList>
    </citation>
    <scope>NUCLEOTIDE SEQUENCE [LARGE SCALE GENOMIC DNA]</scope>
    <source>
        <strain evidence="5 6">JCM 19300</strain>
    </source>
</reference>
<gene>
    <name evidence="5" type="ORF">JCM19300_3308</name>
</gene>
<dbReference type="InterPro" id="IPR000531">
    <property type="entry name" value="Beta-barrel_TonB"/>
</dbReference>
<protein>
    <submittedName>
        <fullName evidence="5">Thiamin-regulated outer membrane receptor Omr1</fullName>
    </submittedName>
</protein>
<comment type="caution">
    <text evidence="5">The sequence shown here is derived from an EMBL/GenBank/DDBJ whole genome shotgun (WGS) entry which is preliminary data.</text>
</comment>
<keyword evidence="5" id="KW-0675">Receptor</keyword>
<dbReference type="Gene3D" id="2.40.170.20">
    <property type="entry name" value="TonB-dependent receptor, beta-barrel domain"/>
    <property type="match status" value="1"/>
</dbReference>
<dbReference type="AlphaFoldDB" id="A0A090VD62"/>
<dbReference type="GO" id="GO:0009279">
    <property type="term" value="C:cell outer membrane"/>
    <property type="evidence" value="ECO:0007669"/>
    <property type="project" value="UniProtKB-SubCell"/>
</dbReference>